<dbReference type="Pfam" id="PF06841">
    <property type="entry name" value="Phage_T4_gp19"/>
    <property type="match status" value="1"/>
</dbReference>
<dbReference type="NCBIfam" id="TIGR02241">
    <property type="entry name" value="conserved hypothetical phage tail region protein"/>
    <property type="match status" value="1"/>
</dbReference>
<dbReference type="PANTHER" id="PTHR38009">
    <property type="entry name" value="CONSERVED HYPOTHETICAL PHAGE TAIL PROTEIN"/>
    <property type="match status" value="1"/>
</dbReference>
<keyword evidence="2" id="KW-1185">Reference proteome</keyword>
<dbReference type="Proteomes" id="UP000639396">
    <property type="component" value="Unassembled WGS sequence"/>
</dbReference>
<proteinExistence type="predicted"/>
<protein>
    <submittedName>
        <fullName evidence="1">Phage tail protein</fullName>
    </submittedName>
</protein>
<gene>
    <name evidence="1" type="ORF">IDH45_23795</name>
</gene>
<organism evidence="1 2">
    <name type="scientific">Paenibacillus oceani</name>
    <dbReference type="NCBI Taxonomy" id="2772510"/>
    <lineage>
        <taxon>Bacteria</taxon>
        <taxon>Bacillati</taxon>
        <taxon>Bacillota</taxon>
        <taxon>Bacilli</taxon>
        <taxon>Bacillales</taxon>
        <taxon>Paenibacillaceae</taxon>
        <taxon>Paenibacillus</taxon>
    </lineage>
</organism>
<evidence type="ECO:0000313" key="1">
    <source>
        <dbReference type="EMBL" id="MBD2865007.1"/>
    </source>
</evidence>
<reference evidence="1" key="1">
    <citation type="submission" date="2020-09" db="EMBL/GenBank/DDBJ databases">
        <title>A novel bacterium of genus Paenibacillus, isolated from South China Sea.</title>
        <authorList>
            <person name="Huang H."/>
            <person name="Mo K."/>
            <person name="Hu Y."/>
        </authorList>
    </citation>
    <scope>NUCLEOTIDE SEQUENCE</scope>
    <source>
        <strain evidence="1">IB182363</strain>
    </source>
</reference>
<dbReference type="RefSeq" id="WP_190930630.1">
    <property type="nucleotide sequence ID" value="NZ_JACXJA010000036.1"/>
</dbReference>
<dbReference type="AlphaFoldDB" id="A0A927H287"/>
<name>A0A927H287_9BACL</name>
<dbReference type="InterPro" id="IPR010667">
    <property type="entry name" value="Phage_T4_Gp19"/>
</dbReference>
<comment type="caution">
    <text evidence="1">The sequence shown here is derived from an EMBL/GenBank/DDBJ whole genome shotgun (WGS) entry which is preliminary data.</text>
</comment>
<sequence>MKTVQRVNDVNGAFRFKVELDGLLVGGFSEVTGIKSETEVMEYAEGGLNTHVHLFPKQTKYPRIVLKRGMTQSSELWDWYDGVAAGQVKRKSGSIILHNHAGKEICRWNFFDAYPVKWNGPDLNASTGSVAIESIEIVHTGLKTIFSK</sequence>
<accession>A0A927H287</accession>
<dbReference type="InterPro" id="IPR011747">
    <property type="entry name" value="CHP02241"/>
</dbReference>
<dbReference type="EMBL" id="JACXJA010000036">
    <property type="protein sequence ID" value="MBD2865007.1"/>
    <property type="molecule type" value="Genomic_DNA"/>
</dbReference>
<dbReference type="PANTHER" id="PTHR38009:SF1">
    <property type="entry name" value="CONSERVED HYPOTHETICAL PHAGE TAIL PROTEIN"/>
    <property type="match status" value="1"/>
</dbReference>
<evidence type="ECO:0000313" key="2">
    <source>
        <dbReference type="Proteomes" id="UP000639396"/>
    </source>
</evidence>
<dbReference type="GO" id="GO:0005198">
    <property type="term" value="F:structural molecule activity"/>
    <property type="evidence" value="ECO:0007669"/>
    <property type="project" value="InterPro"/>
</dbReference>